<dbReference type="Proteomes" id="UP001353858">
    <property type="component" value="Unassembled WGS sequence"/>
</dbReference>
<keyword evidence="6" id="KW-0808">Transferase</keyword>
<keyword evidence="7" id="KW-0256">Endoplasmic reticulum</keyword>
<evidence type="ECO:0000259" key="8">
    <source>
        <dbReference type="Pfam" id="PF04101"/>
    </source>
</evidence>
<keyword evidence="10" id="KW-1185">Reference proteome</keyword>
<dbReference type="PANTHER" id="PTHR12867">
    <property type="entry name" value="GLYCOSYL TRANSFERASE-RELATED"/>
    <property type="match status" value="1"/>
</dbReference>
<evidence type="ECO:0000256" key="4">
    <source>
        <dbReference type="ARBA" id="ARBA00017468"/>
    </source>
</evidence>
<dbReference type="SUPFAM" id="SSF53756">
    <property type="entry name" value="UDP-Glycosyltransferase/glycogen phosphorylase"/>
    <property type="match status" value="1"/>
</dbReference>
<evidence type="ECO:0000313" key="9">
    <source>
        <dbReference type="EMBL" id="KAK4883113.1"/>
    </source>
</evidence>
<evidence type="ECO:0000256" key="1">
    <source>
        <dbReference type="ARBA" id="ARBA00004240"/>
    </source>
</evidence>
<dbReference type="InterPro" id="IPR039042">
    <property type="entry name" value="Alg13-like"/>
</dbReference>
<evidence type="ECO:0000256" key="3">
    <source>
        <dbReference type="ARBA" id="ARBA00012614"/>
    </source>
</evidence>
<evidence type="ECO:0000256" key="5">
    <source>
        <dbReference type="ARBA" id="ARBA00022676"/>
    </source>
</evidence>
<dbReference type="EMBL" id="JARPUR010000002">
    <property type="protein sequence ID" value="KAK4883113.1"/>
    <property type="molecule type" value="Genomic_DNA"/>
</dbReference>
<comment type="similarity">
    <text evidence="2">Belongs to the glycosyltransferase 28 family.</text>
</comment>
<sequence length="163" mass="18525">MTAKRVFVTVGTTKFDKLIQTTSKSEILDILQSLGYTDIQYQVGNGTYTEKTHKVLHLSYAKYFENFDEQIDKSDLVISHAGAGTCLQVLKKHKPLIVVINDDLMDNHQIELAEQLEKDGLLYCCNCSNLNETLLKDIKKLHKYLPPSGKLFSNYLDKCMGFT</sequence>
<evidence type="ECO:0000256" key="7">
    <source>
        <dbReference type="ARBA" id="ARBA00022824"/>
    </source>
</evidence>
<name>A0AAN7QKZ3_9COLE</name>
<gene>
    <name evidence="9" type="ORF">RN001_006432</name>
</gene>
<dbReference type="InterPro" id="IPR007235">
    <property type="entry name" value="Glyco_trans_28_C"/>
</dbReference>
<accession>A0AAN7QKZ3</accession>
<comment type="caution">
    <text evidence="9">The sequence shown here is derived from an EMBL/GenBank/DDBJ whole genome shotgun (WGS) entry which is preliminary data.</text>
</comment>
<evidence type="ECO:0000313" key="10">
    <source>
        <dbReference type="Proteomes" id="UP001353858"/>
    </source>
</evidence>
<dbReference type="Pfam" id="PF04101">
    <property type="entry name" value="Glyco_tran_28_C"/>
    <property type="match status" value="1"/>
</dbReference>
<dbReference type="GO" id="GO:0005783">
    <property type="term" value="C:endoplasmic reticulum"/>
    <property type="evidence" value="ECO:0007669"/>
    <property type="project" value="UniProtKB-SubCell"/>
</dbReference>
<comment type="subcellular location">
    <subcellularLocation>
        <location evidence="1">Endoplasmic reticulum</location>
    </subcellularLocation>
</comment>
<dbReference type="PANTHER" id="PTHR12867:SF6">
    <property type="entry name" value="N-ACETYLGLUCOSAMINYLDIPHOSPHODOLICHOL N-ACETYLGLUCOSAMINYLTRANSFERASE"/>
    <property type="match status" value="1"/>
</dbReference>
<organism evidence="9 10">
    <name type="scientific">Aquatica leii</name>
    <dbReference type="NCBI Taxonomy" id="1421715"/>
    <lineage>
        <taxon>Eukaryota</taxon>
        <taxon>Metazoa</taxon>
        <taxon>Ecdysozoa</taxon>
        <taxon>Arthropoda</taxon>
        <taxon>Hexapoda</taxon>
        <taxon>Insecta</taxon>
        <taxon>Pterygota</taxon>
        <taxon>Neoptera</taxon>
        <taxon>Endopterygota</taxon>
        <taxon>Coleoptera</taxon>
        <taxon>Polyphaga</taxon>
        <taxon>Elateriformia</taxon>
        <taxon>Elateroidea</taxon>
        <taxon>Lampyridae</taxon>
        <taxon>Luciolinae</taxon>
        <taxon>Aquatica</taxon>
    </lineage>
</organism>
<proteinExistence type="inferred from homology"/>
<feature type="domain" description="Glycosyl transferase family 28 C-terminal" evidence="8">
    <location>
        <begin position="6"/>
        <end position="142"/>
    </location>
</feature>
<evidence type="ECO:0000256" key="2">
    <source>
        <dbReference type="ARBA" id="ARBA00006962"/>
    </source>
</evidence>
<dbReference type="GO" id="GO:0006488">
    <property type="term" value="P:dolichol-linked oligosaccharide biosynthetic process"/>
    <property type="evidence" value="ECO:0007669"/>
    <property type="project" value="InterPro"/>
</dbReference>
<dbReference type="EC" id="2.4.1.141" evidence="3"/>
<dbReference type="AlphaFoldDB" id="A0AAN7QKZ3"/>
<dbReference type="GO" id="GO:0004577">
    <property type="term" value="F:N-acetylglucosaminyldiphosphodolichol N-acetylglucosaminyltransferase activity"/>
    <property type="evidence" value="ECO:0007669"/>
    <property type="project" value="UniProtKB-EC"/>
</dbReference>
<keyword evidence="5" id="KW-0328">Glycosyltransferase</keyword>
<dbReference type="Gene3D" id="3.40.50.2000">
    <property type="entry name" value="Glycogen Phosphorylase B"/>
    <property type="match status" value="1"/>
</dbReference>
<evidence type="ECO:0000256" key="6">
    <source>
        <dbReference type="ARBA" id="ARBA00022679"/>
    </source>
</evidence>
<reference evidence="10" key="1">
    <citation type="submission" date="2023-01" db="EMBL/GenBank/DDBJ databases">
        <title>Key to firefly adult light organ development and bioluminescence: homeobox transcription factors regulate luciferase expression and transportation to peroxisome.</title>
        <authorList>
            <person name="Fu X."/>
        </authorList>
    </citation>
    <scope>NUCLEOTIDE SEQUENCE [LARGE SCALE GENOMIC DNA]</scope>
</reference>
<protein>
    <recommendedName>
        <fullName evidence="4">UDP-N-acetylglucosamine transferase subunit ALG13</fullName>
        <ecNumber evidence="3">2.4.1.141</ecNumber>
    </recommendedName>
</protein>